<name>A0ABT6IU34_9GAMM</name>
<dbReference type="EMBL" id="PGFT01000001">
    <property type="protein sequence ID" value="MDH4905036.1"/>
    <property type="molecule type" value="Genomic_DNA"/>
</dbReference>
<keyword evidence="2" id="KW-1185">Reference proteome</keyword>
<dbReference type="Proteomes" id="UP001243298">
    <property type="component" value="Unassembled WGS sequence"/>
</dbReference>
<sequence length="476" mass="55513">MFERVLASVYGAILSSQSHESINEISSFILSNIFAKEEVYPNVLVRDFARNIIEYANSHNLVGFSESELKLARPSYKSVFPKTIPSNEDIDNEYANDYEDKTIPKHRFAQDKIIDSMTTEYGRGTGWYGDCGRYVFQSNFSNWSNINIDKLSNYAVEIIFNKFGYDAEKHGEFDRNTPYTGRGENRVERIGKKYQWMAMYEVVARVADNFEMTDPSTRWKDDKKYLWYNGSVEPSFRDIDPTFIPPDSTNIRLITPPNYNGWSDDFENWVVSKNDLIDSKEVILNHFQNEDWLSLDRHIEFEPNKKLGDGDHSGSYQRVWYMINAYLVKNEDFDLVVSNIQNKNFMGRWMPESVERYNDIFNLEYYWSPLLEIYDNEYYGNSGWQNIYERRVGSDEDSLGEVYVCSESHISEGIKNRDLGYNISAPARLLFETLSLKNDKFSGSWVDKHDELVMFDALTHAVKSVEPNLGDFNYAA</sequence>
<evidence type="ECO:0000313" key="2">
    <source>
        <dbReference type="Proteomes" id="UP001243298"/>
    </source>
</evidence>
<organism evidence="1 2">
    <name type="scientific">Psychrobacter pocilloporae</name>
    <dbReference type="NCBI Taxonomy" id="1775882"/>
    <lineage>
        <taxon>Bacteria</taxon>
        <taxon>Pseudomonadati</taxon>
        <taxon>Pseudomonadota</taxon>
        <taxon>Gammaproteobacteria</taxon>
        <taxon>Moraxellales</taxon>
        <taxon>Moraxellaceae</taxon>
        <taxon>Psychrobacter</taxon>
    </lineage>
</organism>
<gene>
    <name evidence="1" type="ORF">CUR83_08180</name>
</gene>
<accession>A0ABT6IU34</accession>
<reference evidence="1 2" key="1">
    <citation type="submission" date="2017-11" db="EMBL/GenBank/DDBJ databases">
        <title>Whole genome sequencing of Psychrobacter pocilloporae S6-60T(=JCM 31058T=LMG 29157T).</title>
        <authorList>
            <person name="Das S.K."/>
        </authorList>
    </citation>
    <scope>NUCLEOTIDE SEQUENCE [LARGE SCALE GENOMIC DNA]</scope>
    <source>
        <strain evidence="1 2">S6-60</strain>
    </source>
</reference>
<proteinExistence type="predicted"/>
<protein>
    <submittedName>
        <fullName evidence="1">Uncharacterized protein</fullName>
    </submittedName>
</protein>
<comment type="caution">
    <text evidence="1">The sequence shown here is derived from an EMBL/GenBank/DDBJ whole genome shotgun (WGS) entry which is preliminary data.</text>
</comment>
<evidence type="ECO:0000313" key="1">
    <source>
        <dbReference type="EMBL" id="MDH4905036.1"/>
    </source>
</evidence>